<dbReference type="Proteomes" id="UP001200430">
    <property type="component" value="Unassembled WGS sequence"/>
</dbReference>
<dbReference type="NCBIfam" id="NF037995">
    <property type="entry name" value="TRAP_S1"/>
    <property type="match status" value="1"/>
</dbReference>
<dbReference type="EMBL" id="JAKGUD010000016">
    <property type="protein sequence ID" value="MCF4143489.1"/>
    <property type="molecule type" value="Genomic_DNA"/>
</dbReference>
<feature type="chain" id="PRO_5046310412" evidence="5">
    <location>
        <begin position="24"/>
        <end position="359"/>
    </location>
</feature>
<dbReference type="InterPro" id="IPR038404">
    <property type="entry name" value="TRAP_DctP_sf"/>
</dbReference>
<proteinExistence type="inferred from homology"/>
<evidence type="ECO:0000256" key="5">
    <source>
        <dbReference type="SAM" id="SignalP"/>
    </source>
</evidence>
<evidence type="ECO:0000313" key="6">
    <source>
        <dbReference type="EMBL" id="MCF4143489.1"/>
    </source>
</evidence>
<reference evidence="6 7" key="1">
    <citation type="submission" date="2022-01" db="EMBL/GenBank/DDBJ databases">
        <title>Dethiosulfovibrio faecalis sp. nov., a novel proteolytic, non-sulfur-reducing bacterium isolated from a marine aquaculture solid waste bioreactor.</title>
        <authorList>
            <person name="Grabowski S."/>
            <person name="Apolinario E."/>
            <person name="Schneider N."/>
            <person name="Marshall C.W."/>
            <person name="Sowers K.R."/>
        </authorList>
    </citation>
    <scope>NUCLEOTIDE SEQUENCE [LARGE SCALE GENOMIC DNA]</scope>
    <source>
        <strain evidence="6 7">DSM 12537</strain>
    </source>
</reference>
<gene>
    <name evidence="6" type="primary">dctP</name>
    <name evidence="6" type="ORF">L2W38_11765</name>
</gene>
<dbReference type="Pfam" id="PF03480">
    <property type="entry name" value="DctP"/>
    <property type="match status" value="1"/>
</dbReference>
<comment type="similarity">
    <text evidence="2">Belongs to the bacterial solute-binding protein 7 family.</text>
</comment>
<keyword evidence="3" id="KW-0813">Transport</keyword>
<evidence type="ECO:0000256" key="2">
    <source>
        <dbReference type="ARBA" id="ARBA00009023"/>
    </source>
</evidence>
<dbReference type="InterPro" id="IPR004682">
    <property type="entry name" value="TRAP_DctP"/>
</dbReference>
<comment type="subcellular location">
    <subcellularLocation>
        <location evidence="1">Cell envelope</location>
    </subcellularLocation>
</comment>
<dbReference type="RefSeq" id="WP_236100189.1">
    <property type="nucleotide sequence ID" value="NZ_JAKGUD010000016.1"/>
</dbReference>
<protein>
    <submittedName>
        <fullName evidence="6">TRAP transporter substrate-binding protein DctP</fullName>
    </submittedName>
</protein>
<dbReference type="InterPro" id="IPR018389">
    <property type="entry name" value="DctP_fam"/>
</dbReference>
<evidence type="ECO:0000256" key="3">
    <source>
        <dbReference type="ARBA" id="ARBA00022448"/>
    </source>
</evidence>
<comment type="caution">
    <text evidence="6">The sequence shown here is derived from an EMBL/GenBank/DDBJ whole genome shotgun (WGS) entry which is preliminary data.</text>
</comment>
<dbReference type="PANTHER" id="PTHR33376:SF4">
    <property type="entry name" value="SIALIC ACID-BINDING PERIPLASMIC PROTEIN SIAP"/>
    <property type="match status" value="1"/>
</dbReference>
<evidence type="ECO:0000256" key="4">
    <source>
        <dbReference type="ARBA" id="ARBA00022729"/>
    </source>
</evidence>
<accession>A0ABS9EQL2</accession>
<evidence type="ECO:0000256" key="1">
    <source>
        <dbReference type="ARBA" id="ARBA00004196"/>
    </source>
</evidence>
<organism evidence="6 7">
    <name type="scientific">Dethiosulfovibrio marinus</name>
    <dbReference type="NCBI Taxonomy" id="133532"/>
    <lineage>
        <taxon>Bacteria</taxon>
        <taxon>Thermotogati</taxon>
        <taxon>Synergistota</taxon>
        <taxon>Synergistia</taxon>
        <taxon>Synergistales</taxon>
        <taxon>Dethiosulfovibrionaceae</taxon>
        <taxon>Dethiosulfovibrio</taxon>
    </lineage>
</organism>
<feature type="signal peptide" evidence="5">
    <location>
        <begin position="1"/>
        <end position="23"/>
    </location>
</feature>
<keyword evidence="7" id="KW-1185">Reference proteome</keyword>
<name>A0ABS9EQL2_9BACT</name>
<evidence type="ECO:0000313" key="7">
    <source>
        <dbReference type="Proteomes" id="UP001200430"/>
    </source>
</evidence>
<dbReference type="Gene3D" id="3.40.190.170">
    <property type="entry name" value="Bacterial extracellular solute-binding protein, family 7"/>
    <property type="match status" value="1"/>
</dbReference>
<dbReference type="PIRSF" id="PIRSF006470">
    <property type="entry name" value="DctB"/>
    <property type="match status" value="1"/>
</dbReference>
<dbReference type="PANTHER" id="PTHR33376">
    <property type="match status" value="1"/>
</dbReference>
<sequence>MRKVVSAVLLATLVLCFAAPGFAAYKNEYKMSVVPGAITPWGMGAGYFADLVKERTDGRVNIKVYYSGQLFAGKQTSEFLLLRNGAIDFSLASTINWSPQVNELNLPALPFFISANGDDRYAAMDAIENGKSGKMMVDAVEKKGVKFLAWGENGFREMTNSVREVASPEDMKDLKLRVVGSPIYIDTFKALGANPINMNWSEATTAFQQGVVDGQENPLTGICIPVKIWNYHKFLTNWHYVIDPLLLAANPKTWKKFSEEDQKIIAQAAVDAMKYQKAIARAGLDDGESIAYLESIDITPEYPNPYATCEEEGMTVTNLTPENLKAFRDATAQVRADWTKKIGAELVAAAEEDMASINK</sequence>
<keyword evidence="4 5" id="KW-0732">Signal</keyword>